<feature type="coiled-coil region" evidence="1">
    <location>
        <begin position="543"/>
        <end position="639"/>
    </location>
</feature>
<accession>A0A8H3FDA4</accession>
<feature type="compositionally biased region" description="Polar residues" evidence="2">
    <location>
        <begin position="1"/>
        <end position="10"/>
    </location>
</feature>
<organism evidence="3 4">
    <name type="scientific">Gomphillus americanus</name>
    <dbReference type="NCBI Taxonomy" id="1940652"/>
    <lineage>
        <taxon>Eukaryota</taxon>
        <taxon>Fungi</taxon>
        <taxon>Dikarya</taxon>
        <taxon>Ascomycota</taxon>
        <taxon>Pezizomycotina</taxon>
        <taxon>Lecanoromycetes</taxon>
        <taxon>OSLEUM clade</taxon>
        <taxon>Ostropomycetidae</taxon>
        <taxon>Ostropales</taxon>
        <taxon>Graphidaceae</taxon>
        <taxon>Gomphilloideae</taxon>
        <taxon>Gomphillus</taxon>
    </lineage>
</organism>
<feature type="compositionally biased region" description="Basic and acidic residues" evidence="2">
    <location>
        <begin position="741"/>
        <end position="751"/>
    </location>
</feature>
<gene>
    <name evidence="3" type="ORF">GOMPHAMPRED_002583</name>
</gene>
<keyword evidence="4" id="KW-1185">Reference proteome</keyword>
<dbReference type="EMBL" id="CAJPDQ010000018">
    <property type="protein sequence ID" value="CAF9922501.1"/>
    <property type="molecule type" value="Genomic_DNA"/>
</dbReference>
<evidence type="ECO:0000313" key="3">
    <source>
        <dbReference type="EMBL" id="CAF9922501.1"/>
    </source>
</evidence>
<sequence length="771" mass="86702">MSFFHQTSAGTARVRRTKERDGHSRASSVNNSGRRHGASSKNQDNRSPPSKSPVLQGSIYSQQNLMLNQPQGAFSSETSQPAPVSPTSSIQVSNNHRGGVIHLSQQPYTPIALQKYLDEDQSSDDDNEEHREGDSQDEKRVGRLSDAAIEVAETKSTIIEKPQSRAHLDQKESPKSTTRDLGNSLYKVNSAHRAGRLESSNPHKKPVSDITRNMAPQKDPGTSVQQLSKEDESNTGISMENVMQVESDKFTEYGSKPASKRSSNGMTLAASIELQRRSLSQQTTNSMDANAASHENIELQAVMMRGASQQSAPFASRTFTPPAPPLGISRAPAKPSPVFMSPIPIRSRATGDSYTAPYAPPPHYQQYQPSNTLNPENYSGHPVFQDFAEFSPMPYPLHPTMYANIHNAPQSALAEVQVTQQYPQGEQDNSPLILISKLLSALPELQMFIAQCQQSGMDNGYNLLGSHDSEQQNDRNIKCQVLEEKVKKDEQRHKEEITALSGQLADLQIRLRYVESDLADSKKSRDELYEELVMQRIESASTIKLLSNEKDDLQRRCDDAYTMAEEEAQEQLLVLRREIDKEKNQSKELELQIKQLRASYEVQVQETSCAFDQKYNELVESHKQALQSLEAQLNKEFVRGSTLARQVKELDQKLDDERKCLTTQFDHDKKMMANTFEEKAASLRGEIRVENTRTNRSMEENTKLAKELDNARQVAASDRTRFQEIAQRFQDAVCKMNQENVRWRDHSKDPGRLTATDKPAENRGSLRSYGC</sequence>
<keyword evidence="1" id="KW-0175">Coiled coil</keyword>
<feature type="region of interest" description="Disordered" evidence="2">
    <location>
        <begin position="1"/>
        <end position="94"/>
    </location>
</feature>
<reference evidence="3" key="1">
    <citation type="submission" date="2021-03" db="EMBL/GenBank/DDBJ databases">
        <authorList>
            <person name="Tagirdzhanova G."/>
        </authorList>
    </citation>
    <scope>NUCLEOTIDE SEQUENCE</scope>
</reference>
<feature type="region of interest" description="Disordered" evidence="2">
    <location>
        <begin position="741"/>
        <end position="771"/>
    </location>
</feature>
<feature type="region of interest" description="Disordered" evidence="2">
    <location>
        <begin position="120"/>
        <end position="237"/>
    </location>
</feature>
<evidence type="ECO:0000256" key="2">
    <source>
        <dbReference type="SAM" id="MobiDB-lite"/>
    </source>
</evidence>
<name>A0A8H3FDA4_9LECA</name>
<dbReference type="AlphaFoldDB" id="A0A8H3FDA4"/>
<feature type="compositionally biased region" description="Basic and acidic residues" evidence="2">
    <location>
        <begin position="162"/>
        <end position="178"/>
    </location>
</feature>
<proteinExistence type="predicted"/>
<feature type="compositionally biased region" description="Polar residues" evidence="2">
    <location>
        <begin position="39"/>
        <end position="94"/>
    </location>
</feature>
<evidence type="ECO:0000313" key="4">
    <source>
        <dbReference type="Proteomes" id="UP000664169"/>
    </source>
</evidence>
<evidence type="ECO:0000256" key="1">
    <source>
        <dbReference type="SAM" id="Coils"/>
    </source>
</evidence>
<feature type="compositionally biased region" description="Basic and acidic residues" evidence="2">
    <location>
        <begin position="128"/>
        <end position="143"/>
    </location>
</feature>
<comment type="caution">
    <text evidence="3">The sequence shown here is derived from an EMBL/GenBank/DDBJ whole genome shotgun (WGS) entry which is preliminary data.</text>
</comment>
<protein>
    <submittedName>
        <fullName evidence="3">Uncharacterized protein</fullName>
    </submittedName>
</protein>
<dbReference type="Proteomes" id="UP000664169">
    <property type="component" value="Unassembled WGS sequence"/>
</dbReference>